<dbReference type="InterPro" id="IPR005790">
    <property type="entry name" value="DNA_polIII_delta"/>
</dbReference>
<feature type="domain" description="DNA polymerase III delta subunit-like C-terminal" evidence="8">
    <location>
        <begin position="212"/>
        <end position="327"/>
    </location>
</feature>
<evidence type="ECO:0000256" key="6">
    <source>
        <dbReference type="ARBA" id="ARBA00034754"/>
    </source>
</evidence>
<dbReference type="AlphaFoldDB" id="A0A1I7MK88"/>
<evidence type="ECO:0000256" key="1">
    <source>
        <dbReference type="ARBA" id="ARBA00012417"/>
    </source>
</evidence>
<dbReference type="InterPro" id="IPR008921">
    <property type="entry name" value="DNA_pol3_clamp-load_cplx_C"/>
</dbReference>
<name>A0A1I7MK88_9MICC</name>
<dbReference type="EC" id="2.7.7.7" evidence="1"/>
<organism evidence="9 10">
    <name type="scientific">Micrococcus terreus</name>
    <dbReference type="NCBI Taxonomy" id="574650"/>
    <lineage>
        <taxon>Bacteria</taxon>
        <taxon>Bacillati</taxon>
        <taxon>Actinomycetota</taxon>
        <taxon>Actinomycetes</taxon>
        <taxon>Micrococcales</taxon>
        <taxon>Micrococcaceae</taxon>
        <taxon>Micrococcus</taxon>
    </lineage>
</organism>
<dbReference type="InterPro" id="IPR027417">
    <property type="entry name" value="P-loop_NTPase"/>
</dbReference>
<evidence type="ECO:0000256" key="5">
    <source>
        <dbReference type="ARBA" id="ARBA00022932"/>
    </source>
</evidence>
<dbReference type="RefSeq" id="WP_177227863.1">
    <property type="nucleotide sequence ID" value="NZ_FPCG01000004.1"/>
</dbReference>
<dbReference type="GO" id="GO:0003887">
    <property type="term" value="F:DNA-directed DNA polymerase activity"/>
    <property type="evidence" value="ECO:0007669"/>
    <property type="project" value="UniProtKB-KW"/>
</dbReference>
<dbReference type="Gene3D" id="1.20.272.10">
    <property type="match status" value="1"/>
</dbReference>
<dbReference type="STRING" id="574650.SAMN04487966_10451"/>
<evidence type="ECO:0000256" key="4">
    <source>
        <dbReference type="ARBA" id="ARBA00022705"/>
    </source>
</evidence>
<evidence type="ECO:0000256" key="7">
    <source>
        <dbReference type="ARBA" id="ARBA00049244"/>
    </source>
</evidence>
<dbReference type="InterPro" id="IPR048466">
    <property type="entry name" value="DNA_pol3_delta-like_C"/>
</dbReference>
<dbReference type="SUPFAM" id="SSF48019">
    <property type="entry name" value="post-AAA+ oligomerization domain-like"/>
    <property type="match status" value="1"/>
</dbReference>
<dbReference type="GO" id="GO:0006261">
    <property type="term" value="P:DNA-templated DNA replication"/>
    <property type="evidence" value="ECO:0007669"/>
    <property type="project" value="TreeGrafter"/>
</dbReference>
<protein>
    <recommendedName>
        <fullName evidence="1">DNA-directed DNA polymerase</fullName>
        <ecNumber evidence="1">2.7.7.7</ecNumber>
    </recommendedName>
</protein>
<dbReference type="Proteomes" id="UP000198881">
    <property type="component" value="Unassembled WGS sequence"/>
</dbReference>
<keyword evidence="10" id="KW-1185">Reference proteome</keyword>
<keyword evidence="4" id="KW-0235">DNA replication</keyword>
<keyword evidence="3" id="KW-0548">Nucleotidyltransferase</keyword>
<proteinExistence type="inferred from homology"/>
<evidence type="ECO:0000256" key="2">
    <source>
        <dbReference type="ARBA" id="ARBA00022679"/>
    </source>
</evidence>
<evidence type="ECO:0000259" key="8">
    <source>
        <dbReference type="Pfam" id="PF21694"/>
    </source>
</evidence>
<reference evidence="9 10" key="1">
    <citation type="submission" date="2016-10" db="EMBL/GenBank/DDBJ databases">
        <authorList>
            <person name="de Groot N.N."/>
        </authorList>
    </citation>
    <scope>NUCLEOTIDE SEQUENCE [LARGE SCALE GENOMIC DNA]</scope>
    <source>
        <strain evidence="9 10">CGMCC 1.7054</strain>
    </source>
</reference>
<accession>A0A1I7MK88</accession>
<dbReference type="SUPFAM" id="SSF52540">
    <property type="entry name" value="P-loop containing nucleoside triphosphate hydrolases"/>
    <property type="match status" value="1"/>
</dbReference>
<dbReference type="Pfam" id="PF21694">
    <property type="entry name" value="DNA_pol3_delta_C"/>
    <property type="match status" value="1"/>
</dbReference>
<comment type="similarity">
    <text evidence="6">Belongs to the DNA polymerase HolA subunit family.</text>
</comment>
<evidence type="ECO:0000256" key="3">
    <source>
        <dbReference type="ARBA" id="ARBA00022695"/>
    </source>
</evidence>
<gene>
    <name evidence="9" type="ORF">SAMN04487966_10451</name>
</gene>
<dbReference type="PANTHER" id="PTHR34388:SF1">
    <property type="entry name" value="DNA POLYMERASE III SUBUNIT DELTA"/>
    <property type="match status" value="1"/>
</dbReference>
<dbReference type="NCBIfam" id="TIGR01128">
    <property type="entry name" value="holA"/>
    <property type="match status" value="1"/>
</dbReference>
<dbReference type="GO" id="GO:0003677">
    <property type="term" value="F:DNA binding"/>
    <property type="evidence" value="ECO:0007669"/>
    <property type="project" value="InterPro"/>
</dbReference>
<dbReference type="PANTHER" id="PTHR34388">
    <property type="entry name" value="DNA POLYMERASE III SUBUNIT DELTA"/>
    <property type="match status" value="1"/>
</dbReference>
<evidence type="ECO:0000313" key="10">
    <source>
        <dbReference type="Proteomes" id="UP000198881"/>
    </source>
</evidence>
<comment type="catalytic activity">
    <reaction evidence="7">
        <text>DNA(n) + a 2'-deoxyribonucleoside 5'-triphosphate = DNA(n+1) + diphosphate</text>
        <dbReference type="Rhea" id="RHEA:22508"/>
        <dbReference type="Rhea" id="RHEA-COMP:17339"/>
        <dbReference type="Rhea" id="RHEA-COMP:17340"/>
        <dbReference type="ChEBI" id="CHEBI:33019"/>
        <dbReference type="ChEBI" id="CHEBI:61560"/>
        <dbReference type="ChEBI" id="CHEBI:173112"/>
        <dbReference type="EC" id="2.7.7.7"/>
    </reaction>
</comment>
<dbReference type="GO" id="GO:0009360">
    <property type="term" value="C:DNA polymerase III complex"/>
    <property type="evidence" value="ECO:0007669"/>
    <property type="project" value="TreeGrafter"/>
</dbReference>
<dbReference type="Gene3D" id="3.40.50.300">
    <property type="entry name" value="P-loop containing nucleotide triphosphate hydrolases"/>
    <property type="match status" value="1"/>
</dbReference>
<evidence type="ECO:0000313" key="9">
    <source>
        <dbReference type="EMBL" id="SFV22341.1"/>
    </source>
</evidence>
<dbReference type="EMBL" id="FPCG01000004">
    <property type="protein sequence ID" value="SFV22341.1"/>
    <property type="molecule type" value="Genomic_DNA"/>
</dbReference>
<sequence length="334" mass="35679">MPAPSRSRRTKTSGADWRTVGRAPLMLLKGPEDFIATRVTDRVRAQLREADPGLETHRIAAADYQAGQLSILASPSLFGEAKIIVAEGLQEMNEAFLADCLDYLSAPAEDVTLMLRHTGGNRGKKLLDAVTQAGVLVECQPIKSEAEKSEFVAQEFRSVRRSIDPEAVRALIDANSSSLTDLAAAIRQLLSDTEGAVTVEVVDRYYGGRVEATAFKVADAALAGRPGPATALLRHALATGVSAPALTGALAMKARQIARIVDARIGQGQIASVLGVAPWQARQVQESARFWNPASIAAAIEWIAQADAEAKGLSKDAEYSVERAVTRIALTARR</sequence>
<keyword evidence="5" id="KW-0239">DNA-directed DNA polymerase</keyword>
<keyword evidence="2" id="KW-0808">Transferase</keyword>